<dbReference type="SUPFAM" id="SSF52317">
    <property type="entry name" value="Class I glutamine amidotransferase-like"/>
    <property type="match status" value="1"/>
</dbReference>
<name>A0A2U2AEE9_9GAMM</name>
<dbReference type="PANTHER" id="PTHR10224">
    <property type="entry name" value="ES1 PROTEIN HOMOLOG, MITOCHONDRIAL"/>
    <property type="match status" value="1"/>
</dbReference>
<dbReference type="Proteomes" id="UP000245020">
    <property type="component" value="Unassembled WGS sequence"/>
</dbReference>
<reference evidence="2" key="1">
    <citation type="submission" date="2018-05" db="EMBL/GenBank/DDBJ databases">
        <title>Ignatzschineria dubaiensis sp. nov., isolated from necrotic foot tissues of dromedaries (Camelus dromedarius) and associated maggots in Dubai, United Arab Emirates.</title>
        <authorList>
            <person name="Tsang C.C."/>
            <person name="Tang J.Y.M."/>
            <person name="Fong J.Y.H."/>
            <person name="Kinne J."/>
            <person name="Lee H.H."/>
            <person name="Joseph M."/>
            <person name="Jose S."/>
            <person name="Schuster R.K."/>
            <person name="Tang Y."/>
            <person name="Sivakumar S."/>
            <person name="Chen J.H.K."/>
            <person name="Teng J.L.L."/>
            <person name="Lau S.K.P."/>
            <person name="Wernery U."/>
            <person name="Woo P.C.Y."/>
        </authorList>
    </citation>
    <scope>NUCLEOTIDE SEQUENCE [LARGE SCALE GENOMIC DNA]</scope>
    <source>
        <strain evidence="2">KCTC 22644</strain>
    </source>
</reference>
<dbReference type="PANTHER" id="PTHR10224:SF12">
    <property type="entry name" value="GLYOXALASE ELBB"/>
    <property type="match status" value="1"/>
</dbReference>
<gene>
    <name evidence="1" type="ORF">DC083_05930</name>
</gene>
<evidence type="ECO:0000313" key="1">
    <source>
        <dbReference type="EMBL" id="PWD81036.1"/>
    </source>
</evidence>
<dbReference type="EMBL" id="QEWQ01000004">
    <property type="protein sequence ID" value="PWD81036.1"/>
    <property type="molecule type" value="Genomic_DNA"/>
</dbReference>
<evidence type="ECO:0000313" key="2">
    <source>
        <dbReference type="Proteomes" id="UP000245020"/>
    </source>
</evidence>
<organism evidence="1 2">
    <name type="scientific">Ignatzschineria ureiclastica</name>
    <dbReference type="NCBI Taxonomy" id="472582"/>
    <lineage>
        <taxon>Bacteria</taxon>
        <taxon>Pseudomonadati</taxon>
        <taxon>Pseudomonadota</taxon>
        <taxon>Gammaproteobacteria</taxon>
        <taxon>Cardiobacteriales</taxon>
        <taxon>Ignatzschineriaceae</taxon>
        <taxon>Ignatzschineria</taxon>
    </lineage>
</organism>
<proteinExistence type="predicted"/>
<dbReference type="AlphaFoldDB" id="A0A2U2AEE9"/>
<dbReference type="InterPro" id="IPR029062">
    <property type="entry name" value="Class_I_gatase-like"/>
</dbReference>
<dbReference type="Gene3D" id="3.40.50.880">
    <property type="match status" value="1"/>
</dbReference>
<comment type="caution">
    <text evidence="1">The sequence shown here is derived from an EMBL/GenBank/DDBJ whole genome shotgun (WGS) entry which is preliminary data.</text>
</comment>
<keyword evidence="2" id="KW-1185">Reference proteome</keyword>
<accession>A0A2U2AEE9</accession>
<dbReference type="OrthoDB" id="5605062at2"/>
<dbReference type="NCBIfam" id="NF008747">
    <property type="entry name" value="PRK11780.1"/>
    <property type="match status" value="1"/>
</dbReference>
<protein>
    <submittedName>
        <fullName evidence="1">Isoprenoid biosynthesis protein ElbB</fullName>
    </submittedName>
</protein>
<sequence length="227" mass="24220">MKSNKTFALILAGCGHLDGAEITEATALNIALTKAGYQVQFYAPDRLQQDTLNHINGEPMEPNRNILVEAARIARGQIKPINELNLNDVSGIAMAGGFGVIKNFTNFLEKGVDATLKSDIEAQLIEALTLKKPIIAICAAPMALAIALKTKGIADASISFGKTTNAGDFLPALEAWNITHIETALDEAHIDQKNHLITSGAYMEGNATPYEIFLGATACVEGLEKLS</sequence>